<dbReference type="EMBL" id="AWUE01023449">
    <property type="protein sequence ID" value="OMO53850.1"/>
    <property type="molecule type" value="Genomic_DNA"/>
</dbReference>
<comment type="caution">
    <text evidence="1">The sequence shown here is derived from an EMBL/GenBank/DDBJ whole genome shotgun (WGS) entry which is preliminary data.</text>
</comment>
<evidence type="ECO:0000313" key="2">
    <source>
        <dbReference type="Proteomes" id="UP000187203"/>
    </source>
</evidence>
<accession>A0A1R3G750</accession>
<gene>
    <name evidence="1" type="ORF">COLO4_36660</name>
</gene>
<name>A0A1R3G750_9ROSI</name>
<reference evidence="2" key="1">
    <citation type="submission" date="2013-09" db="EMBL/GenBank/DDBJ databases">
        <title>Corchorus olitorius genome sequencing.</title>
        <authorList>
            <person name="Alam M."/>
            <person name="Haque M.S."/>
            <person name="Islam M.S."/>
            <person name="Emdad E.M."/>
            <person name="Islam M.M."/>
            <person name="Ahmed B."/>
            <person name="Halim A."/>
            <person name="Hossen Q.M.M."/>
            <person name="Hossain M.Z."/>
            <person name="Ahmed R."/>
            <person name="Khan M.M."/>
            <person name="Islam R."/>
            <person name="Rashid M.M."/>
            <person name="Khan S.A."/>
            <person name="Rahman M.S."/>
            <person name="Alam M."/>
            <person name="Yahiya A.S."/>
            <person name="Khan M.S."/>
            <person name="Azam M.S."/>
            <person name="Haque T."/>
            <person name="Lashkar M.Z.H."/>
            <person name="Akhand A.I."/>
            <person name="Morshed G."/>
            <person name="Roy S."/>
            <person name="Uddin K.S."/>
            <person name="Rabeya T."/>
            <person name="Hossain A.S."/>
            <person name="Chowdhury A."/>
            <person name="Snigdha A.R."/>
            <person name="Mortoza M.S."/>
            <person name="Matin S.A."/>
            <person name="Hoque S.M.E."/>
            <person name="Islam M.K."/>
            <person name="Roy D.K."/>
            <person name="Haider R."/>
            <person name="Moosa M.M."/>
            <person name="Elias S.M."/>
            <person name="Hasan A.M."/>
            <person name="Jahan S."/>
            <person name="Shafiuddin M."/>
            <person name="Mahmood N."/>
            <person name="Shommy N.S."/>
        </authorList>
    </citation>
    <scope>NUCLEOTIDE SEQUENCE [LARGE SCALE GENOMIC DNA]</scope>
    <source>
        <strain evidence="2">cv. O-4</strain>
    </source>
</reference>
<sequence>MLPDSTTVPHDVSRLGVTNTTSVLSTKVTDIAEVGVDFQAPTKIDNQHGSISKVHQAGTNFFSDYVPNSFSASSEHNVGRMQYDGASSITGLFNSLQNSGTIHHDGASTSTHFSDADGLENVFKEYDGSFTSMSLHNSLNTRDYACGASTAVAGVFNARDGYELFLSTNNASRHGPVAAMDSAILLRKTVHFFNGRLAGAYNVSNGIEGNGPSLSTRSISLREPEPPWFRA</sequence>
<proteinExistence type="predicted"/>
<protein>
    <submittedName>
        <fullName evidence="1">Uncharacterized protein</fullName>
    </submittedName>
</protein>
<evidence type="ECO:0000313" key="1">
    <source>
        <dbReference type="EMBL" id="OMO53850.1"/>
    </source>
</evidence>
<organism evidence="1 2">
    <name type="scientific">Corchorus olitorius</name>
    <dbReference type="NCBI Taxonomy" id="93759"/>
    <lineage>
        <taxon>Eukaryota</taxon>
        <taxon>Viridiplantae</taxon>
        <taxon>Streptophyta</taxon>
        <taxon>Embryophyta</taxon>
        <taxon>Tracheophyta</taxon>
        <taxon>Spermatophyta</taxon>
        <taxon>Magnoliopsida</taxon>
        <taxon>eudicotyledons</taxon>
        <taxon>Gunneridae</taxon>
        <taxon>Pentapetalae</taxon>
        <taxon>rosids</taxon>
        <taxon>malvids</taxon>
        <taxon>Malvales</taxon>
        <taxon>Malvaceae</taxon>
        <taxon>Grewioideae</taxon>
        <taxon>Apeibeae</taxon>
        <taxon>Corchorus</taxon>
    </lineage>
</organism>
<dbReference type="AlphaFoldDB" id="A0A1R3G750"/>
<dbReference type="Proteomes" id="UP000187203">
    <property type="component" value="Unassembled WGS sequence"/>
</dbReference>
<keyword evidence="2" id="KW-1185">Reference proteome</keyword>